<dbReference type="Proteomes" id="UP000593892">
    <property type="component" value="Chromosome"/>
</dbReference>
<feature type="compositionally biased region" description="Low complexity" evidence="1">
    <location>
        <begin position="196"/>
        <end position="218"/>
    </location>
</feature>
<reference evidence="2 3" key="1">
    <citation type="submission" date="2020-10" db="EMBL/GenBank/DDBJ databases">
        <title>Complete genome sequence of Paludibaculum fermentans P105T, a facultatively anaerobic acidobacterium capable of dissimilatory Fe(III) reduction.</title>
        <authorList>
            <person name="Dedysh S.N."/>
            <person name="Beletsky A.V."/>
            <person name="Kulichevskaya I.S."/>
            <person name="Mardanov A.V."/>
            <person name="Ravin N.V."/>
        </authorList>
    </citation>
    <scope>NUCLEOTIDE SEQUENCE [LARGE SCALE GENOMIC DNA]</scope>
    <source>
        <strain evidence="2 3">P105</strain>
    </source>
</reference>
<dbReference type="RefSeq" id="WP_194446775.1">
    <property type="nucleotide sequence ID" value="NZ_CP063849.1"/>
</dbReference>
<sequence length="240" mass="25899">MLKLTRSEQARINGARSRGPVTAEGKSRSAHNSYKHGRYARPGAGAVHTVLLGNEDAGGFNDLLARRMQDLLPTSSFEITLVRELCAIEWKLDRMQAVETRALNLQITVESDAIRNAAGSLRGVAPIDTICAAYAGLLGSSPLLTHAAREFTRLQKARRDALNAFVSLRKHPKIFKQSQEPSVFQELDFWNEPANQQLEPTAQQPAAAPGPLEPAAGTMADTPPARSSAEPGRIEGSPAA</sequence>
<feature type="region of interest" description="Disordered" evidence="1">
    <location>
        <begin position="192"/>
        <end position="240"/>
    </location>
</feature>
<keyword evidence="3" id="KW-1185">Reference proteome</keyword>
<dbReference type="EMBL" id="CP063849">
    <property type="protein sequence ID" value="QOY85105.1"/>
    <property type="molecule type" value="Genomic_DNA"/>
</dbReference>
<proteinExistence type="predicted"/>
<accession>A0A7S7SIM5</accession>
<dbReference type="AlphaFoldDB" id="A0A7S7SIM5"/>
<evidence type="ECO:0000313" key="3">
    <source>
        <dbReference type="Proteomes" id="UP000593892"/>
    </source>
</evidence>
<evidence type="ECO:0000313" key="2">
    <source>
        <dbReference type="EMBL" id="QOY85105.1"/>
    </source>
</evidence>
<gene>
    <name evidence="2" type="ORF">IRI77_19920</name>
</gene>
<evidence type="ECO:0000256" key="1">
    <source>
        <dbReference type="SAM" id="MobiDB-lite"/>
    </source>
</evidence>
<feature type="region of interest" description="Disordered" evidence="1">
    <location>
        <begin position="1"/>
        <end position="38"/>
    </location>
</feature>
<protein>
    <submittedName>
        <fullName evidence="2">Uncharacterized protein</fullName>
    </submittedName>
</protein>
<name>A0A7S7SIM5_PALFE</name>
<dbReference type="KEGG" id="pfer:IRI77_19920"/>
<organism evidence="2 3">
    <name type="scientific">Paludibaculum fermentans</name>
    <dbReference type="NCBI Taxonomy" id="1473598"/>
    <lineage>
        <taxon>Bacteria</taxon>
        <taxon>Pseudomonadati</taxon>
        <taxon>Acidobacteriota</taxon>
        <taxon>Terriglobia</taxon>
        <taxon>Bryobacterales</taxon>
        <taxon>Bryobacteraceae</taxon>
        <taxon>Paludibaculum</taxon>
    </lineage>
</organism>